<organism evidence="4 5">
    <name type="scientific">Candidatus Muproteobacteria bacterium RBG_16_64_11</name>
    <dbReference type="NCBI Taxonomy" id="1817758"/>
    <lineage>
        <taxon>Bacteria</taxon>
        <taxon>Pseudomonadati</taxon>
        <taxon>Pseudomonadota</taxon>
        <taxon>Candidatus Muproteobacteria</taxon>
    </lineage>
</organism>
<evidence type="ECO:0000256" key="2">
    <source>
        <dbReference type="PIRSR" id="PIRSR603782-1"/>
    </source>
</evidence>
<keyword evidence="2" id="KW-0186">Copper</keyword>
<dbReference type="SUPFAM" id="SSF52833">
    <property type="entry name" value="Thioredoxin-like"/>
    <property type="match status" value="1"/>
</dbReference>
<evidence type="ECO:0000256" key="3">
    <source>
        <dbReference type="PIRSR" id="PIRSR603782-2"/>
    </source>
</evidence>
<dbReference type="EMBL" id="MFSS01000074">
    <property type="protein sequence ID" value="OGI42909.1"/>
    <property type="molecule type" value="Genomic_DNA"/>
</dbReference>
<evidence type="ECO:0008006" key="6">
    <source>
        <dbReference type="Google" id="ProtNLM"/>
    </source>
</evidence>
<dbReference type="InterPro" id="IPR003782">
    <property type="entry name" value="SCO1/SenC"/>
</dbReference>
<reference evidence="4 5" key="1">
    <citation type="journal article" date="2016" name="Nat. Commun.">
        <title>Thousands of microbial genomes shed light on interconnected biogeochemical processes in an aquifer system.</title>
        <authorList>
            <person name="Anantharaman K."/>
            <person name="Brown C.T."/>
            <person name="Hug L.A."/>
            <person name="Sharon I."/>
            <person name="Castelle C.J."/>
            <person name="Probst A.J."/>
            <person name="Thomas B.C."/>
            <person name="Singh A."/>
            <person name="Wilkins M.J."/>
            <person name="Karaoz U."/>
            <person name="Brodie E.L."/>
            <person name="Williams K.H."/>
            <person name="Hubbard S.S."/>
            <person name="Banfield J.F."/>
        </authorList>
    </citation>
    <scope>NUCLEOTIDE SEQUENCE [LARGE SCALE GENOMIC DNA]</scope>
</reference>
<name>A0A1F6TCW4_9PROT</name>
<dbReference type="InterPro" id="IPR036249">
    <property type="entry name" value="Thioredoxin-like_sf"/>
</dbReference>
<dbReference type="Proteomes" id="UP000177925">
    <property type="component" value="Unassembled WGS sequence"/>
</dbReference>
<dbReference type="GO" id="GO:0046872">
    <property type="term" value="F:metal ion binding"/>
    <property type="evidence" value="ECO:0007669"/>
    <property type="project" value="UniProtKB-KW"/>
</dbReference>
<gene>
    <name evidence="4" type="ORF">A2150_04905</name>
</gene>
<sequence length="204" mass="22238">MQSSTSLPSAGKRKLLILALLFALPAAIAFILYTSGWRPAVTANHGELVQPARPIAGIAFDTLDGKRLEFGELKKKWALVYFGSAHCLARCEQDLYKMRQVHLAQGKEAERIERLFVVTDATALDLLRFTLKDHPGMIVLTGPAAAVRQLAGQFSVPAGGALDGLDRIYLVDPLGNFMLHYPPDADASGMRKDLVRLLKVSQVG</sequence>
<dbReference type="STRING" id="1817758.A2150_04905"/>
<feature type="binding site" evidence="2">
    <location>
        <position position="91"/>
    </location>
    <ligand>
        <name>Cu cation</name>
        <dbReference type="ChEBI" id="CHEBI:23378"/>
    </ligand>
</feature>
<feature type="binding site" evidence="2">
    <location>
        <position position="87"/>
    </location>
    <ligand>
        <name>Cu cation</name>
        <dbReference type="ChEBI" id="CHEBI:23378"/>
    </ligand>
</feature>
<comment type="caution">
    <text evidence="4">The sequence shown here is derived from an EMBL/GenBank/DDBJ whole genome shotgun (WGS) entry which is preliminary data.</text>
</comment>
<dbReference type="PANTHER" id="PTHR12151">
    <property type="entry name" value="ELECTRON TRANSPORT PROTIN SCO1/SENC FAMILY MEMBER"/>
    <property type="match status" value="1"/>
</dbReference>
<keyword evidence="3" id="KW-1015">Disulfide bond</keyword>
<dbReference type="Pfam" id="PF02630">
    <property type="entry name" value="SCO1-SenC"/>
    <property type="match status" value="1"/>
</dbReference>
<accession>A0A1F6TCW4</accession>
<keyword evidence="2" id="KW-0479">Metal-binding</keyword>
<evidence type="ECO:0000313" key="4">
    <source>
        <dbReference type="EMBL" id="OGI42909.1"/>
    </source>
</evidence>
<evidence type="ECO:0000256" key="1">
    <source>
        <dbReference type="ARBA" id="ARBA00010996"/>
    </source>
</evidence>
<feature type="disulfide bond" description="Redox-active" evidence="3">
    <location>
        <begin position="87"/>
        <end position="91"/>
    </location>
</feature>
<comment type="similarity">
    <text evidence="1">Belongs to the SCO1/2 family.</text>
</comment>
<proteinExistence type="inferred from homology"/>
<protein>
    <recommendedName>
        <fullName evidence="6">Thioredoxin domain-containing protein</fullName>
    </recommendedName>
</protein>
<dbReference type="PANTHER" id="PTHR12151:SF25">
    <property type="entry name" value="LINALOOL DEHYDRATASE_ISOMERASE DOMAIN-CONTAINING PROTEIN"/>
    <property type="match status" value="1"/>
</dbReference>
<dbReference type="AlphaFoldDB" id="A0A1F6TCW4"/>
<evidence type="ECO:0000313" key="5">
    <source>
        <dbReference type="Proteomes" id="UP000177925"/>
    </source>
</evidence>
<dbReference type="Gene3D" id="3.40.30.10">
    <property type="entry name" value="Glutaredoxin"/>
    <property type="match status" value="1"/>
</dbReference>